<comment type="caution">
    <text evidence="3">The sequence shown here is derived from an EMBL/GenBank/DDBJ whole genome shotgun (WGS) entry which is preliminary data.</text>
</comment>
<evidence type="ECO:0000259" key="2">
    <source>
        <dbReference type="PROSITE" id="PS50948"/>
    </source>
</evidence>
<evidence type="ECO:0000313" key="4">
    <source>
        <dbReference type="Proteomes" id="UP001163046"/>
    </source>
</evidence>
<dbReference type="EMBL" id="MU825924">
    <property type="protein sequence ID" value="KAJ7382421.1"/>
    <property type="molecule type" value="Genomic_DNA"/>
</dbReference>
<feature type="signal peptide" evidence="1">
    <location>
        <begin position="1"/>
        <end position="18"/>
    </location>
</feature>
<reference evidence="3" key="1">
    <citation type="submission" date="2023-01" db="EMBL/GenBank/DDBJ databases">
        <title>Genome assembly of the deep-sea coral Lophelia pertusa.</title>
        <authorList>
            <person name="Herrera S."/>
            <person name="Cordes E."/>
        </authorList>
    </citation>
    <scope>NUCLEOTIDE SEQUENCE</scope>
    <source>
        <strain evidence="3">USNM1676648</strain>
        <tissue evidence="3">Polyp</tissue>
    </source>
</reference>
<name>A0A9X0D0N9_9CNID</name>
<dbReference type="Pfam" id="PF00024">
    <property type="entry name" value="PAN_1"/>
    <property type="match status" value="1"/>
</dbReference>
<dbReference type="AlphaFoldDB" id="A0A9X0D0N9"/>
<sequence>MAVSWCALFHFLVHPVEVFGGGACRDNREEFGFALIGHDFRSVHADNFGRCFFECSLEERCQSVTYLWNGKECKMKKETKKSRPEDFVENPVATYMENNFR</sequence>
<feature type="domain" description="Apple" evidence="2">
    <location>
        <begin position="24"/>
        <end position="100"/>
    </location>
</feature>
<accession>A0A9X0D0N9</accession>
<keyword evidence="4" id="KW-1185">Reference proteome</keyword>
<evidence type="ECO:0000256" key="1">
    <source>
        <dbReference type="SAM" id="SignalP"/>
    </source>
</evidence>
<organism evidence="3 4">
    <name type="scientific">Desmophyllum pertusum</name>
    <dbReference type="NCBI Taxonomy" id="174260"/>
    <lineage>
        <taxon>Eukaryota</taxon>
        <taxon>Metazoa</taxon>
        <taxon>Cnidaria</taxon>
        <taxon>Anthozoa</taxon>
        <taxon>Hexacorallia</taxon>
        <taxon>Scleractinia</taxon>
        <taxon>Caryophylliina</taxon>
        <taxon>Caryophylliidae</taxon>
        <taxon>Desmophyllum</taxon>
    </lineage>
</organism>
<feature type="chain" id="PRO_5040729112" description="Apple domain-containing protein" evidence="1">
    <location>
        <begin position="19"/>
        <end position="101"/>
    </location>
</feature>
<protein>
    <recommendedName>
        <fullName evidence="2">Apple domain-containing protein</fullName>
    </recommendedName>
</protein>
<dbReference type="InterPro" id="IPR003609">
    <property type="entry name" value="Pan_app"/>
</dbReference>
<gene>
    <name evidence="3" type="ORF">OS493_035070</name>
</gene>
<dbReference type="Gene3D" id="3.50.4.10">
    <property type="entry name" value="Hepatocyte Growth Factor"/>
    <property type="match status" value="1"/>
</dbReference>
<dbReference type="Proteomes" id="UP001163046">
    <property type="component" value="Unassembled WGS sequence"/>
</dbReference>
<evidence type="ECO:0000313" key="3">
    <source>
        <dbReference type="EMBL" id="KAJ7382421.1"/>
    </source>
</evidence>
<keyword evidence="1" id="KW-0732">Signal</keyword>
<dbReference type="SUPFAM" id="SSF57414">
    <property type="entry name" value="Hairpin loop containing domain-like"/>
    <property type="match status" value="1"/>
</dbReference>
<dbReference type="PROSITE" id="PS50948">
    <property type="entry name" value="PAN"/>
    <property type="match status" value="1"/>
</dbReference>
<feature type="non-terminal residue" evidence="3">
    <location>
        <position position="101"/>
    </location>
</feature>
<proteinExistence type="predicted"/>